<reference evidence="2 3" key="1">
    <citation type="submission" date="2024-08" db="EMBL/GenBank/DDBJ databases">
        <title>Genome mining of Saccharopolyspora cebuensis PGLac3 from Nigerian medicinal plant.</title>
        <authorList>
            <person name="Ezeobiora C.E."/>
            <person name="Igbokwe N.H."/>
            <person name="Amin D.H."/>
            <person name="Mendie U.E."/>
        </authorList>
    </citation>
    <scope>NUCLEOTIDE SEQUENCE [LARGE SCALE GENOMIC DNA]</scope>
    <source>
        <strain evidence="2 3">PGLac3</strain>
    </source>
</reference>
<proteinExistence type="predicted"/>
<dbReference type="InterPro" id="IPR048666">
    <property type="entry name" value="RedAm-like_C"/>
</dbReference>
<dbReference type="Pfam" id="PF21761">
    <property type="entry name" value="RedAm-like_C"/>
    <property type="match status" value="1"/>
</dbReference>
<sequence length="144" mass="15323">MRRRLLVDLVALPFDTRAQLMYQAQLDVFLTTLSSLMHATALLGSAGLTAREVFADLVGMVAATPSIIGAAGDLAAQLDAGEHPGHLSTATMMGATTDHIVAASESAGIDLALPRAVQSHYRRVIEDGRGGDNWTRILDAIRDR</sequence>
<feature type="domain" description="NADPH-dependent reductive aminase-like C-terminal" evidence="1">
    <location>
        <begin position="17"/>
        <end position="142"/>
    </location>
</feature>
<dbReference type="EMBL" id="JBGEHV010000048">
    <property type="protein sequence ID" value="MEY8042084.1"/>
    <property type="molecule type" value="Genomic_DNA"/>
</dbReference>
<evidence type="ECO:0000313" key="2">
    <source>
        <dbReference type="EMBL" id="MEY8042084.1"/>
    </source>
</evidence>
<gene>
    <name evidence="2" type="ORF">AB8O55_21945</name>
</gene>
<accession>A0ABV4CRQ0</accession>
<dbReference type="InterPro" id="IPR013328">
    <property type="entry name" value="6PGD_dom2"/>
</dbReference>
<dbReference type="RefSeq" id="WP_345362950.1">
    <property type="nucleotide sequence ID" value="NZ_BAABII010000007.1"/>
</dbReference>
<evidence type="ECO:0000313" key="3">
    <source>
        <dbReference type="Proteomes" id="UP001564626"/>
    </source>
</evidence>
<dbReference type="Gene3D" id="1.10.1040.10">
    <property type="entry name" value="N-(1-d-carboxylethyl)-l-norvaline Dehydrogenase, domain 2"/>
    <property type="match status" value="1"/>
</dbReference>
<evidence type="ECO:0000259" key="1">
    <source>
        <dbReference type="Pfam" id="PF21761"/>
    </source>
</evidence>
<protein>
    <recommendedName>
        <fullName evidence="1">NADPH-dependent reductive aminase-like C-terminal domain-containing protein</fullName>
    </recommendedName>
</protein>
<name>A0ABV4CRQ0_9PSEU</name>
<dbReference type="Proteomes" id="UP001564626">
    <property type="component" value="Unassembled WGS sequence"/>
</dbReference>
<comment type="caution">
    <text evidence="2">The sequence shown here is derived from an EMBL/GenBank/DDBJ whole genome shotgun (WGS) entry which is preliminary data.</text>
</comment>
<keyword evidence="3" id="KW-1185">Reference proteome</keyword>
<organism evidence="2 3">
    <name type="scientific">Saccharopolyspora cebuensis</name>
    <dbReference type="NCBI Taxonomy" id="418759"/>
    <lineage>
        <taxon>Bacteria</taxon>
        <taxon>Bacillati</taxon>
        <taxon>Actinomycetota</taxon>
        <taxon>Actinomycetes</taxon>
        <taxon>Pseudonocardiales</taxon>
        <taxon>Pseudonocardiaceae</taxon>
        <taxon>Saccharopolyspora</taxon>
    </lineage>
</organism>